<dbReference type="eggNOG" id="COG0407">
    <property type="taxonomic scope" value="Bacteria"/>
</dbReference>
<dbReference type="GO" id="GO:0016740">
    <property type="term" value="F:transferase activity"/>
    <property type="evidence" value="ECO:0007669"/>
    <property type="project" value="UniProtKB-KW"/>
</dbReference>
<dbReference type="RefSeq" id="WP_012290320.1">
    <property type="nucleotide sequence ID" value="NC_010376.1"/>
</dbReference>
<feature type="domain" description="Uroporphyrinogen decarboxylase (URO-D)" evidence="1">
    <location>
        <begin position="19"/>
        <end position="352"/>
    </location>
</feature>
<dbReference type="Gene3D" id="3.20.20.210">
    <property type="match status" value="1"/>
</dbReference>
<keyword evidence="2" id="KW-0808">Transferase</keyword>
<dbReference type="HOGENOM" id="CLU_040933_2_0_9"/>
<dbReference type="GO" id="GO:0006779">
    <property type="term" value="P:porphyrin-containing compound biosynthetic process"/>
    <property type="evidence" value="ECO:0007669"/>
    <property type="project" value="InterPro"/>
</dbReference>
<keyword evidence="3" id="KW-1185">Reference proteome</keyword>
<dbReference type="PANTHER" id="PTHR47099">
    <property type="entry name" value="METHYLCOBAMIDE:COM METHYLTRANSFERASE MTBA"/>
    <property type="match status" value="1"/>
</dbReference>
<accession>B0S0S5</accession>
<dbReference type="EMBL" id="AP008971">
    <property type="protein sequence ID" value="BAG07730.1"/>
    <property type="molecule type" value="Genomic_DNA"/>
</dbReference>
<gene>
    <name evidence="2" type="ordered locus">FMG_0312</name>
</gene>
<evidence type="ECO:0000259" key="1">
    <source>
        <dbReference type="Pfam" id="PF01208"/>
    </source>
</evidence>
<sequence length="371" mass="41575">MKKKYFSFVDEGLIKMTYTERLKSYLDGNVVDVVPFDLFDVETPLATNMGYTKIDLINDFSLYTDMVHLKKSLYGIDYMYIGMDQKGIGSILGSETRMTENGDFLTSHYAIDEYESMANLGNIDVSNSETVCNFIEKAKKTKSSMDGITIFGAVTGPFTTASGVRPVEKLLRDTRKNKENLHELLDLCTNYTIDFVRTFTDEIGGCFFKIADPVASMTVISKKQFEEFAQPHLTKLTDAIYEITGIKPMVHICGKTDKVWENFKDTNFSRFSLDNIEDMGEFKNILGNSMIIEGNIAPMDILLNSDPQTVRNEVKNILQKASDSPKGFILNSGCTVCDHTPIENIESYIKAVCDFGKDASIGKLPKGLSDI</sequence>
<evidence type="ECO:0000313" key="3">
    <source>
        <dbReference type="Proteomes" id="UP000001319"/>
    </source>
</evidence>
<reference evidence="2 3" key="1">
    <citation type="journal article" date="2008" name="DNA Res.">
        <title>Complete genome sequence of Finegoldia magna, an anaerobic opportunistic pathogen.</title>
        <authorList>
            <person name="Goto T."/>
            <person name="Yamashita A."/>
            <person name="Hirakawa H."/>
            <person name="Matsutani M."/>
            <person name="Todo K."/>
            <person name="Ohshima K."/>
            <person name="Toh H."/>
            <person name="Miyamoto K."/>
            <person name="Kuhara S."/>
            <person name="Hattori M."/>
            <person name="Shimizu T."/>
            <person name="Akimoto S."/>
        </authorList>
    </citation>
    <scope>NUCLEOTIDE SEQUENCE [LARGE SCALE GENOMIC DNA]</scope>
    <source>
        <strain evidence="3">ATCC 29328 / DSM 20472 / WAL 2508</strain>
    </source>
</reference>
<dbReference type="SUPFAM" id="SSF51726">
    <property type="entry name" value="UROD/MetE-like"/>
    <property type="match status" value="1"/>
</dbReference>
<dbReference type="AlphaFoldDB" id="B0S0S5"/>
<dbReference type="PANTHER" id="PTHR47099:SF1">
    <property type="entry name" value="METHYLCOBAMIDE:COM METHYLTRANSFERASE MTBA"/>
    <property type="match status" value="1"/>
</dbReference>
<dbReference type="Pfam" id="PF01208">
    <property type="entry name" value="URO-D"/>
    <property type="match status" value="1"/>
</dbReference>
<evidence type="ECO:0000313" key="2">
    <source>
        <dbReference type="EMBL" id="BAG07730.1"/>
    </source>
</evidence>
<dbReference type="InterPro" id="IPR038071">
    <property type="entry name" value="UROD/MetE-like_sf"/>
</dbReference>
<dbReference type="STRING" id="334413.FMG_0312"/>
<protein>
    <submittedName>
        <fullName evidence="2">Putative metyhltransferase</fullName>
    </submittedName>
</protein>
<organism evidence="2 3">
    <name type="scientific">Finegoldia magna (strain ATCC 29328 / DSM 20472 / WAL 2508)</name>
    <name type="common">Peptostreptococcus magnus</name>
    <dbReference type="NCBI Taxonomy" id="334413"/>
    <lineage>
        <taxon>Bacteria</taxon>
        <taxon>Bacillati</taxon>
        <taxon>Bacillota</taxon>
        <taxon>Tissierellia</taxon>
        <taxon>Tissierellales</taxon>
        <taxon>Peptoniphilaceae</taxon>
        <taxon>Finegoldia</taxon>
    </lineage>
</organism>
<dbReference type="Proteomes" id="UP000001319">
    <property type="component" value="Chromosome"/>
</dbReference>
<name>B0S0S5_FINM2</name>
<dbReference type="GO" id="GO:0004853">
    <property type="term" value="F:uroporphyrinogen decarboxylase activity"/>
    <property type="evidence" value="ECO:0007669"/>
    <property type="project" value="InterPro"/>
</dbReference>
<proteinExistence type="predicted"/>
<dbReference type="InterPro" id="IPR000257">
    <property type="entry name" value="Uroporphyrinogen_deCOase"/>
</dbReference>
<dbReference type="InterPro" id="IPR052024">
    <property type="entry name" value="Methanogen_methyltrans"/>
</dbReference>
<dbReference type="KEGG" id="fma:FMG_0312"/>